<accession>A0A0J1BJK3</accession>
<organism evidence="1 2">
    <name type="scientific">Rhodopirellula islandica</name>
    <dbReference type="NCBI Taxonomy" id="595434"/>
    <lineage>
        <taxon>Bacteria</taxon>
        <taxon>Pseudomonadati</taxon>
        <taxon>Planctomycetota</taxon>
        <taxon>Planctomycetia</taxon>
        <taxon>Pirellulales</taxon>
        <taxon>Pirellulaceae</taxon>
        <taxon>Rhodopirellula</taxon>
    </lineage>
</organism>
<dbReference type="EMBL" id="LECT01000012">
    <property type="protein sequence ID" value="KLU06735.1"/>
    <property type="molecule type" value="Genomic_DNA"/>
</dbReference>
<proteinExistence type="predicted"/>
<dbReference type="AlphaFoldDB" id="A0A0J1BJK3"/>
<sequence>MAAVGQVLPGDGSWPVHVGLSTAFRWRLALFQSIGVGAM</sequence>
<name>A0A0J1BJK3_RHOIS</name>
<evidence type="ECO:0000313" key="1">
    <source>
        <dbReference type="EMBL" id="KLU06735.1"/>
    </source>
</evidence>
<evidence type="ECO:0000313" key="2">
    <source>
        <dbReference type="Proteomes" id="UP000036367"/>
    </source>
</evidence>
<dbReference type="Proteomes" id="UP000036367">
    <property type="component" value="Unassembled WGS sequence"/>
</dbReference>
<reference evidence="1" key="1">
    <citation type="submission" date="2015-05" db="EMBL/GenBank/DDBJ databases">
        <title>Permanent draft genome of Rhodopirellula islandicus K833.</title>
        <authorList>
            <person name="Kizina J."/>
            <person name="Richter M."/>
            <person name="Glockner F.O."/>
            <person name="Harder J."/>
        </authorList>
    </citation>
    <scope>NUCLEOTIDE SEQUENCE [LARGE SCALE GENOMIC DNA]</scope>
    <source>
        <strain evidence="1">K833</strain>
    </source>
</reference>
<keyword evidence="2" id="KW-1185">Reference proteome</keyword>
<gene>
    <name evidence="1" type="ORF">RISK_001219</name>
</gene>
<protein>
    <submittedName>
        <fullName evidence="1">Uncharacterized protein</fullName>
    </submittedName>
</protein>
<comment type="caution">
    <text evidence="1">The sequence shown here is derived from an EMBL/GenBank/DDBJ whole genome shotgun (WGS) entry which is preliminary data.</text>
</comment>